<evidence type="ECO:0000313" key="8">
    <source>
        <dbReference type="EMBL" id="NYE16177.1"/>
    </source>
</evidence>
<evidence type="ECO:0000313" key="9">
    <source>
        <dbReference type="Proteomes" id="UP000591272"/>
    </source>
</evidence>
<dbReference type="PROSITE" id="PS00107">
    <property type="entry name" value="PROTEIN_KINASE_ATP"/>
    <property type="match status" value="1"/>
</dbReference>
<accession>A0A7Y9KEF6</accession>
<feature type="region of interest" description="Disordered" evidence="6">
    <location>
        <begin position="272"/>
        <end position="337"/>
    </location>
</feature>
<proteinExistence type="predicted"/>
<feature type="compositionally biased region" description="Basic residues" evidence="6">
    <location>
        <begin position="406"/>
        <end position="422"/>
    </location>
</feature>
<evidence type="ECO:0000256" key="2">
    <source>
        <dbReference type="ARBA" id="ARBA00022741"/>
    </source>
</evidence>
<dbReference type="InterPro" id="IPR011009">
    <property type="entry name" value="Kinase-like_dom_sf"/>
</dbReference>
<keyword evidence="8" id="KW-0723">Serine/threonine-protein kinase</keyword>
<feature type="region of interest" description="Disordered" evidence="6">
    <location>
        <begin position="370"/>
        <end position="439"/>
    </location>
</feature>
<evidence type="ECO:0000256" key="4">
    <source>
        <dbReference type="ARBA" id="ARBA00022840"/>
    </source>
</evidence>
<evidence type="ECO:0000256" key="6">
    <source>
        <dbReference type="SAM" id="MobiDB-lite"/>
    </source>
</evidence>
<feature type="binding site" evidence="5">
    <location>
        <position position="48"/>
    </location>
    <ligand>
        <name>ATP</name>
        <dbReference type="ChEBI" id="CHEBI:30616"/>
    </ligand>
</feature>
<dbReference type="EMBL" id="JACCBT010000001">
    <property type="protein sequence ID" value="NYE16177.1"/>
    <property type="molecule type" value="Genomic_DNA"/>
</dbReference>
<evidence type="ECO:0000256" key="1">
    <source>
        <dbReference type="ARBA" id="ARBA00022679"/>
    </source>
</evidence>
<feature type="compositionally biased region" description="Low complexity" evidence="6">
    <location>
        <begin position="384"/>
        <end position="397"/>
    </location>
</feature>
<reference evidence="8 9" key="1">
    <citation type="submission" date="2020-07" db="EMBL/GenBank/DDBJ databases">
        <title>Sequencing the genomes of 1000 actinobacteria strains.</title>
        <authorList>
            <person name="Klenk H.-P."/>
        </authorList>
    </citation>
    <scope>NUCLEOTIDE SEQUENCE [LARGE SCALE GENOMIC DNA]</scope>
    <source>
        <strain evidence="8 9">DSM 43461</strain>
    </source>
</reference>
<keyword evidence="3 8" id="KW-0418">Kinase</keyword>
<dbReference type="RefSeq" id="WP_179836763.1">
    <property type="nucleotide sequence ID" value="NZ_BMRD01000009.1"/>
</dbReference>
<keyword evidence="4 5" id="KW-0067">ATP-binding</keyword>
<evidence type="ECO:0000256" key="5">
    <source>
        <dbReference type="PROSITE-ProRule" id="PRU10141"/>
    </source>
</evidence>
<comment type="caution">
    <text evidence="8">The sequence shown here is derived from an EMBL/GenBank/DDBJ whole genome shotgun (WGS) entry which is preliminary data.</text>
</comment>
<sequence>MDTDFRPLEPADPREVGGHRLLGRLGSGGMGTVFLGADPVSGGRVAVKTIHPHLADDPSYRRRFHDEAHLASRVASFCTARVLAQGEQDGLPYLVTDYVGGVSLHDRLTAGGPLPPADLHGVAVGVASALAAIHAAGLVHRDIKPANVMLTLSGCRVIDFGIAGSQDEPDETATTGQVFGTPGWIAPEVLVGGPSSQAADIFSWGCLIAHAGTGQMPIGGDPATLRTAAGDADLSGLPDALVPLVRWALAEDPADRPTATDLLLALVEQPQPHAADRLAPRPVPPSDTPLRAAPRRSPAPRPRRRRPAAGPSTPFWSRKPSAEETDTRAFTPLGMAGATTSTRTRLLAGAGAAAGTLLVGAIILGITGAKAAPSSSPGAPAPSAPAASAAPTKKASAVRAGTSRRPPAKTRKQKQQGKKPKAKQQSTAKHGKAKGRYKH</sequence>
<dbReference type="SMART" id="SM00220">
    <property type="entry name" value="S_TKc"/>
    <property type="match status" value="1"/>
</dbReference>
<dbReference type="InterPro" id="IPR000719">
    <property type="entry name" value="Prot_kinase_dom"/>
</dbReference>
<dbReference type="CDD" id="cd14014">
    <property type="entry name" value="STKc_PknB_like"/>
    <property type="match status" value="1"/>
</dbReference>
<dbReference type="PANTHER" id="PTHR43289">
    <property type="entry name" value="MITOGEN-ACTIVATED PROTEIN KINASE KINASE KINASE 20-RELATED"/>
    <property type="match status" value="1"/>
</dbReference>
<dbReference type="PROSITE" id="PS00108">
    <property type="entry name" value="PROTEIN_KINASE_ST"/>
    <property type="match status" value="1"/>
</dbReference>
<dbReference type="Gene3D" id="1.10.510.10">
    <property type="entry name" value="Transferase(Phosphotransferase) domain 1"/>
    <property type="match status" value="1"/>
</dbReference>
<dbReference type="SUPFAM" id="SSF56112">
    <property type="entry name" value="Protein kinase-like (PK-like)"/>
    <property type="match status" value="1"/>
</dbReference>
<dbReference type="Proteomes" id="UP000591272">
    <property type="component" value="Unassembled WGS sequence"/>
</dbReference>
<evidence type="ECO:0000256" key="3">
    <source>
        <dbReference type="ARBA" id="ARBA00022777"/>
    </source>
</evidence>
<dbReference type="Pfam" id="PF00069">
    <property type="entry name" value="Pkinase"/>
    <property type="match status" value="1"/>
</dbReference>
<feature type="compositionally biased region" description="Basic residues" evidence="6">
    <location>
        <begin position="429"/>
        <end position="439"/>
    </location>
</feature>
<keyword evidence="1" id="KW-0808">Transferase</keyword>
<evidence type="ECO:0000259" key="7">
    <source>
        <dbReference type="PROSITE" id="PS50011"/>
    </source>
</evidence>
<protein>
    <submittedName>
        <fullName evidence="8">Serine/threonine protein kinase</fullName>
    </submittedName>
</protein>
<keyword evidence="9" id="KW-1185">Reference proteome</keyword>
<dbReference type="InterPro" id="IPR017441">
    <property type="entry name" value="Protein_kinase_ATP_BS"/>
</dbReference>
<dbReference type="AlphaFoldDB" id="A0A7Y9KEF6"/>
<dbReference type="Gene3D" id="3.30.200.20">
    <property type="entry name" value="Phosphorylase Kinase, domain 1"/>
    <property type="match status" value="1"/>
</dbReference>
<gene>
    <name evidence="8" type="ORF">BJ999_006473</name>
</gene>
<dbReference type="InterPro" id="IPR008271">
    <property type="entry name" value="Ser/Thr_kinase_AS"/>
</dbReference>
<name>A0A7Y9KEF6_9ACTN</name>
<dbReference type="GO" id="GO:0004674">
    <property type="term" value="F:protein serine/threonine kinase activity"/>
    <property type="evidence" value="ECO:0007669"/>
    <property type="project" value="UniProtKB-KW"/>
</dbReference>
<dbReference type="PROSITE" id="PS50011">
    <property type="entry name" value="PROTEIN_KINASE_DOM"/>
    <property type="match status" value="1"/>
</dbReference>
<dbReference type="GO" id="GO:0005524">
    <property type="term" value="F:ATP binding"/>
    <property type="evidence" value="ECO:0007669"/>
    <property type="project" value="UniProtKB-UniRule"/>
</dbReference>
<organism evidence="8 9">
    <name type="scientific">Actinomadura citrea</name>
    <dbReference type="NCBI Taxonomy" id="46158"/>
    <lineage>
        <taxon>Bacteria</taxon>
        <taxon>Bacillati</taxon>
        <taxon>Actinomycetota</taxon>
        <taxon>Actinomycetes</taxon>
        <taxon>Streptosporangiales</taxon>
        <taxon>Thermomonosporaceae</taxon>
        <taxon>Actinomadura</taxon>
    </lineage>
</organism>
<dbReference type="PANTHER" id="PTHR43289:SF34">
    <property type="entry name" value="SERINE_THREONINE-PROTEIN KINASE YBDM-RELATED"/>
    <property type="match status" value="1"/>
</dbReference>
<keyword evidence="2 5" id="KW-0547">Nucleotide-binding</keyword>
<feature type="domain" description="Protein kinase" evidence="7">
    <location>
        <begin position="19"/>
        <end position="274"/>
    </location>
</feature>